<dbReference type="Gene3D" id="3.20.170.20">
    <property type="entry name" value="Protein of unknown function DUF952"/>
    <property type="match status" value="1"/>
</dbReference>
<evidence type="ECO:0000313" key="3">
    <source>
        <dbReference type="Proteomes" id="UP000006727"/>
    </source>
</evidence>
<dbReference type="RefSeq" id="XP_024369857.1">
    <property type="nucleotide sequence ID" value="XM_024514089.2"/>
</dbReference>
<dbReference type="EMBL" id="ABEU02000001">
    <property type="protein sequence ID" value="PNR62963.1"/>
    <property type="molecule type" value="Genomic_DNA"/>
</dbReference>
<dbReference type="Gramene" id="Pp3c1_30400V3.1">
    <property type="protein sequence ID" value="Pp3c1_30400V3.1"/>
    <property type="gene ID" value="Pp3c1_30400"/>
</dbReference>
<dbReference type="Gramene" id="Pp3c1_30400V3.4">
    <property type="protein sequence ID" value="Pp3c1_30400V3.4"/>
    <property type="gene ID" value="Pp3c1_30400"/>
</dbReference>
<dbReference type="PaxDb" id="3218-PP1S171_81V6.2"/>
<dbReference type="EnsemblPlants" id="Pp3c1_30400V3.3">
    <property type="protein sequence ID" value="Pp3c1_30400V3.3"/>
    <property type="gene ID" value="Pp3c1_30400"/>
</dbReference>
<dbReference type="EnsemblPlants" id="Pp3c1_30400V3.4">
    <property type="protein sequence ID" value="Pp3c1_30400V3.4"/>
    <property type="gene ID" value="Pp3c1_30400"/>
</dbReference>
<dbReference type="KEGG" id="ppp:112279534"/>
<dbReference type="GeneID" id="112279534"/>
<keyword evidence="3" id="KW-1185">Reference proteome</keyword>
<evidence type="ECO:0000313" key="1">
    <source>
        <dbReference type="EMBL" id="PNR62963.1"/>
    </source>
</evidence>
<dbReference type="eggNOG" id="ENOG502S16Y">
    <property type="taxonomic scope" value="Eukaryota"/>
</dbReference>
<dbReference type="EnsemblPlants" id="Pp3c1_30400V3.1">
    <property type="protein sequence ID" value="Pp3c1_30400V3.1"/>
    <property type="gene ID" value="Pp3c1_30400"/>
</dbReference>
<reference evidence="1 3" key="2">
    <citation type="journal article" date="2018" name="Plant J.">
        <title>The Physcomitrella patens chromosome-scale assembly reveals moss genome structure and evolution.</title>
        <authorList>
            <person name="Lang D."/>
            <person name="Ullrich K.K."/>
            <person name="Murat F."/>
            <person name="Fuchs J."/>
            <person name="Jenkins J."/>
            <person name="Haas F.B."/>
            <person name="Piednoel M."/>
            <person name="Gundlach H."/>
            <person name="Van Bel M."/>
            <person name="Meyberg R."/>
            <person name="Vives C."/>
            <person name="Morata J."/>
            <person name="Symeonidi A."/>
            <person name="Hiss M."/>
            <person name="Muchero W."/>
            <person name="Kamisugi Y."/>
            <person name="Saleh O."/>
            <person name="Blanc G."/>
            <person name="Decker E.L."/>
            <person name="van Gessel N."/>
            <person name="Grimwood J."/>
            <person name="Hayes R.D."/>
            <person name="Graham S.W."/>
            <person name="Gunter L.E."/>
            <person name="McDaniel S.F."/>
            <person name="Hoernstein S.N.W."/>
            <person name="Larsson A."/>
            <person name="Li F.W."/>
            <person name="Perroud P.F."/>
            <person name="Phillips J."/>
            <person name="Ranjan P."/>
            <person name="Rokshar D.S."/>
            <person name="Rothfels C.J."/>
            <person name="Schneider L."/>
            <person name="Shu S."/>
            <person name="Stevenson D.W."/>
            <person name="Thummler F."/>
            <person name="Tillich M."/>
            <person name="Villarreal Aguilar J.C."/>
            <person name="Widiez T."/>
            <person name="Wong G.K."/>
            <person name="Wymore A."/>
            <person name="Zhang Y."/>
            <person name="Zimmer A.D."/>
            <person name="Quatrano R.S."/>
            <person name="Mayer K.F.X."/>
            <person name="Goodstein D."/>
            <person name="Casacuberta J.M."/>
            <person name="Vandepoele K."/>
            <person name="Reski R."/>
            <person name="Cuming A.C."/>
            <person name="Tuskan G.A."/>
            <person name="Maumus F."/>
            <person name="Salse J."/>
            <person name="Schmutz J."/>
            <person name="Rensing S.A."/>
        </authorList>
    </citation>
    <scope>NUCLEOTIDE SEQUENCE [LARGE SCALE GENOMIC DNA]</scope>
    <source>
        <strain evidence="2 3">cv. Gransden 2004</strain>
    </source>
</reference>
<dbReference type="OrthoDB" id="3335358at2759"/>
<dbReference type="PANTHER" id="PTHR34129">
    <property type="entry name" value="BLR1139 PROTEIN"/>
    <property type="match status" value="1"/>
</dbReference>
<dbReference type="STRING" id="3218.A9T629"/>
<evidence type="ECO:0000313" key="2">
    <source>
        <dbReference type="EnsemblPlants" id="Pp3c1_30400V3.1"/>
    </source>
</evidence>
<dbReference type="Gramene" id="Pp3c1_30400V3.3">
    <property type="protein sequence ID" value="Pp3c1_30400V3.3"/>
    <property type="gene ID" value="Pp3c1_30400"/>
</dbReference>
<sequence>MAKVGTGNPQAYLYRISPEEEWAASQAAGALQGGELDTSSGYIHLSTGAQVSGTLAMFFAGRTDLYLLKVDSSKLGDGLRYDEVEGVGIFPHFYGPDGTFTPLPLSAVEASAKIELENGQHKLPFDLANAAS</sequence>
<dbReference type="Pfam" id="PF06108">
    <property type="entry name" value="DUF952"/>
    <property type="match status" value="1"/>
</dbReference>
<accession>A9T629</accession>
<dbReference type="SUPFAM" id="SSF56399">
    <property type="entry name" value="ADP-ribosylation"/>
    <property type="match status" value="1"/>
</dbReference>
<dbReference type="RefSeq" id="XP_024369847.1">
    <property type="nucleotide sequence ID" value="XM_024514079.2"/>
</dbReference>
<evidence type="ECO:0008006" key="4">
    <source>
        <dbReference type="Google" id="ProtNLM"/>
    </source>
</evidence>
<dbReference type="AlphaFoldDB" id="A9T629"/>
<dbReference type="InterPro" id="IPR009297">
    <property type="entry name" value="DUF952"/>
</dbReference>
<gene>
    <name evidence="2" type="primary">LOC112279534</name>
    <name evidence="1" type="ORF">PHYPA_001388</name>
</gene>
<reference evidence="1 3" key="1">
    <citation type="journal article" date="2008" name="Science">
        <title>The Physcomitrella genome reveals evolutionary insights into the conquest of land by plants.</title>
        <authorList>
            <person name="Rensing S."/>
            <person name="Lang D."/>
            <person name="Zimmer A."/>
            <person name="Terry A."/>
            <person name="Salamov A."/>
            <person name="Shapiro H."/>
            <person name="Nishiyama T."/>
            <person name="Perroud P.-F."/>
            <person name="Lindquist E."/>
            <person name="Kamisugi Y."/>
            <person name="Tanahashi T."/>
            <person name="Sakakibara K."/>
            <person name="Fujita T."/>
            <person name="Oishi K."/>
            <person name="Shin-I T."/>
            <person name="Kuroki Y."/>
            <person name="Toyoda A."/>
            <person name="Suzuki Y."/>
            <person name="Hashimoto A."/>
            <person name="Yamaguchi K."/>
            <person name="Sugano A."/>
            <person name="Kohara Y."/>
            <person name="Fujiyama A."/>
            <person name="Anterola A."/>
            <person name="Aoki S."/>
            <person name="Ashton N."/>
            <person name="Barbazuk W.B."/>
            <person name="Barker E."/>
            <person name="Bennetzen J."/>
            <person name="Bezanilla M."/>
            <person name="Blankenship R."/>
            <person name="Cho S.H."/>
            <person name="Dutcher S."/>
            <person name="Estelle M."/>
            <person name="Fawcett J.A."/>
            <person name="Gundlach H."/>
            <person name="Hanada K."/>
            <person name="Heyl A."/>
            <person name="Hicks K.A."/>
            <person name="Hugh J."/>
            <person name="Lohr M."/>
            <person name="Mayer K."/>
            <person name="Melkozernov A."/>
            <person name="Murata T."/>
            <person name="Nelson D."/>
            <person name="Pils B."/>
            <person name="Prigge M."/>
            <person name="Reiss B."/>
            <person name="Renner T."/>
            <person name="Rombauts S."/>
            <person name="Rushton P."/>
            <person name="Sanderfoot A."/>
            <person name="Schween G."/>
            <person name="Shiu S.-H."/>
            <person name="Stueber K."/>
            <person name="Theodoulou F.L."/>
            <person name="Tu H."/>
            <person name="Van de Peer Y."/>
            <person name="Verrier P.J."/>
            <person name="Waters E."/>
            <person name="Wood A."/>
            <person name="Yang L."/>
            <person name="Cove D."/>
            <person name="Cuming A."/>
            <person name="Hasebe M."/>
            <person name="Lucas S."/>
            <person name="Mishler D.B."/>
            <person name="Reski R."/>
            <person name="Grigoriev I."/>
            <person name="Quatrano R.S."/>
            <person name="Boore J.L."/>
        </authorList>
    </citation>
    <scope>NUCLEOTIDE SEQUENCE [LARGE SCALE GENOMIC DNA]</scope>
    <source>
        <strain evidence="2 3">cv. Gransden 2004</strain>
    </source>
</reference>
<dbReference type="OMA" id="EYVYRIS"/>
<reference evidence="2" key="3">
    <citation type="submission" date="2020-12" db="UniProtKB">
        <authorList>
            <consortium name="EnsemblPlants"/>
        </authorList>
    </citation>
    <scope>IDENTIFICATION</scope>
</reference>
<protein>
    <recommendedName>
        <fullName evidence="4">DUF952 domain-containing protein</fullName>
    </recommendedName>
</protein>
<dbReference type="PANTHER" id="PTHR34129:SF1">
    <property type="entry name" value="DUF952 DOMAIN-CONTAINING PROTEIN"/>
    <property type="match status" value="1"/>
</dbReference>
<dbReference type="RefSeq" id="XP_024369827.1">
    <property type="nucleotide sequence ID" value="XM_024514059.2"/>
</dbReference>
<dbReference type="Gramene" id="Pp3c1_30400V3.2">
    <property type="protein sequence ID" value="Pp3c1_30400V3.2"/>
    <property type="gene ID" value="Pp3c1_30400"/>
</dbReference>
<organism evidence="1">
    <name type="scientific">Physcomitrium patens</name>
    <name type="common">Spreading-leaved earth moss</name>
    <name type="synonym">Physcomitrella patens</name>
    <dbReference type="NCBI Taxonomy" id="3218"/>
    <lineage>
        <taxon>Eukaryota</taxon>
        <taxon>Viridiplantae</taxon>
        <taxon>Streptophyta</taxon>
        <taxon>Embryophyta</taxon>
        <taxon>Bryophyta</taxon>
        <taxon>Bryophytina</taxon>
        <taxon>Bryopsida</taxon>
        <taxon>Funariidae</taxon>
        <taxon>Funariales</taxon>
        <taxon>Funariaceae</taxon>
        <taxon>Physcomitrium</taxon>
    </lineage>
</organism>
<proteinExistence type="predicted"/>
<dbReference type="EnsemblPlants" id="Pp3c1_30400V3.2">
    <property type="protein sequence ID" value="Pp3c1_30400V3.2"/>
    <property type="gene ID" value="Pp3c1_30400"/>
</dbReference>
<dbReference type="Proteomes" id="UP000006727">
    <property type="component" value="Chromosome 1"/>
</dbReference>
<name>A9T629_PHYPA</name>
<dbReference type="RefSeq" id="XP_024369837.1">
    <property type="nucleotide sequence ID" value="XM_024514069.2"/>
</dbReference>
<dbReference type="HOGENOM" id="CLU_129452_0_1_1"/>
<dbReference type="FunCoup" id="A9T629">
    <property type="interactions" value="207"/>
</dbReference>